<evidence type="ECO:0000256" key="2">
    <source>
        <dbReference type="SAM" id="Phobius"/>
    </source>
</evidence>
<feature type="transmembrane region" description="Helical" evidence="2">
    <location>
        <begin position="70"/>
        <end position="90"/>
    </location>
</feature>
<dbReference type="AlphaFoldDB" id="A0A941EQI1"/>
<evidence type="ECO:0000313" key="3">
    <source>
        <dbReference type="EMBL" id="MBR7834663.1"/>
    </source>
</evidence>
<dbReference type="EMBL" id="JAGSOG010000066">
    <property type="protein sequence ID" value="MBR7834663.1"/>
    <property type="molecule type" value="Genomic_DNA"/>
</dbReference>
<protein>
    <submittedName>
        <fullName evidence="3">Uncharacterized protein</fullName>
    </submittedName>
</protein>
<keyword evidence="2" id="KW-0812">Transmembrane</keyword>
<sequence length="100" mass="10370">MRRNLTSAPMPPSCAAPAVERPGHASDYGPVELAAALHGAVARIGAGGPQAAGLIRIRHVARTRRYRRTVMTGGLGALLAAMTVTVSAAVGNRAHRRPRA</sequence>
<feature type="region of interest" description="Disordered" evidence="1">
    <location>
        <begin position="1"/>
        <end position="22"/>
    </location>
</feature>
<proteinExistence type="predicted"/>
<comment type="caution">
    <text evidence="3">The sequence shown here is derived from an EMBL/GenBank/DDBJ whole genome shotgun (WGS) entry which is preliminary data.</text>
</comment>
<evidence type="ECO:0000256" key="1">
    <source>
        <dbReference type="SAM" id="MobiDB-lite"/>
    </source>
</evidence>
<keyword evidence="2" id="KW-1133">Transmembrane helix</keyword>
<organism evidence="3 4">
    <name type="scientific">Actinospica durhamensis</name>
    <dbReference type="NCBI Taxonomy" id="1508375"/>
    <lineage>
        <taxon>Bacteria</taxon>
        <taxon>Bacillati</taxon>
        <taxon>Actinomycetota</taxon>
        <taxon>Actinomycetes</taxon>
        <taxon>Catenulisporales</taxon>
        <taxon>Actinospicaceae</taxon>
        <taxon>Actinospica</taxon>
    </lineage>
</organism>
<reference evidence="3" key="1">
    <citation type="submission" date="2021-04" db="EMBL/GenBank/DDBJ databases">
        <title>Genome based classification of Actinospica acidithermotolerans sp. nov., an actinobacterium isolated from an Indonesian hot spring.</title>
        <authorList>
            <person name="Kusuma A.B."/>
            <person name="Putra K.E."/>
            <person name="Nafisah S."/>
            <person name="Loh J."/>
            <person name="Nouioui I."/>
            <person name="Goodfellow M."/>
        </authorList>
    </citation>
    <scope>NUCLEOTIDE SEQUENCE</scope>
    <source>
        <strain evidence="3">CSCA 57</strain>
    </source>
</reference>
<dbReference type="Proteomes" id="UP000675781">
    <property type="component" value="Unassembled WGS sequence"/>
</dbReference>
<keyword evidence="4" id="KW-1185">Reference proteome</keyword>
<gene>
    <name evidence="3" type="ORF">KDL01_15420</name>
</gene>
<keyword evidence="2" id="KW-0472">Membrane</keyword>
<accession>A0A941EQI1</accession>
<dbReference type="RefSeq" id="WP_212529182.1">
    <property type="nucleotide sequence ID" value="NZ_JAGSOG010000066.1"/>
</dbReference>
<evidence type="ECO:0000313" key="4">
    <source>
        <dbReference type="Proteomes" id="UP000675781"/>
    </source>
</evidence>
<name>A0A941EQI1_9ACTN</name>